<sequence length="335" mass="39808">MERKMFKFYEKGLSAHQKRISYFGWEGIGILGFYNYIEGYIQAADVIYKQFKIAAETGNIAVQDTIGFPLCFNYRQSIELYLKYYYLKYVQISKDDFDLYIKEVGHNLKDSWKRVRPTLEKLLQRQESPIDLAIIDNYINEWSDFDYGSFKMRYPISIKGQPLHKKSVRLDIINLKENMDIFYSLMKEVDITIDNQMVNFPLDQTIKEKIQSVYKSIYPIISRVITLLEEKKGNNKSNEQYYIEFYSNLENNQKIMLGLLYLSANDVLTGRCKLSKIEYNKKDDFYKVIISNMYEARLHFDDEEADLKYVFEKVFCSNPDLVIERLNIAEKIMNL</sequence>
<evidence type="ECO:0000313" key="1">
    <source>
        <dbReference type="EMBL" id="GLB29626.1"/>
    </source>
</evidence>
<protein>
    <submittedName>
        <fullName evidence="1">Uncharacterized protein</fullName>
    </submittedName>
</protein>
<accession>A0ABQ5M529</accession>
<gene>
    <name evidence="1" type="ORF">LAD12857_15490</name>
</gene>
<dbReference type="EMBL" id="BRPJ01000030">
    <property type="protein sequence ID" value="GLB29626.1"/>
    <property type="molecule type" value="Genomic_DNA"/>
</dbReference>
<reference evidence="1 2" key="1">
    <citation type="journal article" date="2024" name="Int. J. Syst. Evol. Microbiol.">
        <title>Lacrimispora brassicae sp. nov. isolated from fermented cabbage, and proposal of Clostridium indicum Gundawar et al. 2019 and Clostridium methoxybenzovorans Mechichi et al. 1999 as heterotypic synonyms of Lacrimispora amygdalina (Parshina et al. 2003) Haas and Blanchard 2020 and Lacrimispora indolis (McClung and McCoy 1957) Haas and Blanchard 2020, respectively.</title>
        <authorList>
            <person name="Kobayashi H."/>
            <person name="Tanizawa Y."/>
            <person name="Sakamoto M."/>
            <person name="Ohkuma M."/>
            <person name="Tohno M."/>
        </authorList>
    </citation>
    <scope>NUCLEOTIDE SEQUENCE [LARGE SCALE GENOMIC DNA]</scope>
    <source>
        <strain evidence="1 2">DSM 12857</strain>
    </source>
</reference>
<proteinExistence type="predicted"/>
<name>A0ABQ5M529_9FIRM</name>
<organism evidence="1 2">
    <name type="scientific">Lacrimispora amygdalina</name>
    <dbReference type="NCBI Taxonomy" id="253257"/>
    <lineage>
        <taxon>Bacteria</taxon>
        <taxon>Bacillati</taxon>
        <taxon>Bacillota</taxon>
        <taxon>Clostridia</taxon>
        <taxon>Lachnospirales</taxon>
        <taxon>Lachnospiraceae</taxon>
        <taxon>Lacrimispora</taxon>
    </lineage>
</organism>
<comment type="caution">
    <text evidence="1">The sequence shown here is derived from an EMBL/GenBank/DDBJ whole genome shotgun (WGS) entry which is preliminary data.</text>
</comment>
<dbReference type="Proteomes" id="UP001419084">
    <property type="component" value="Unassembled WGS sequence"/>
</dbReference>
<keyword evidence="2" id="KW-1185">Reference proteome</keyword>
<evidence type="ECO:0000313" key="2">
    <source>
        <dbReference type="Proteomes" id="UP001419084"/>
    </source>
</evidence>
<dbReference type="RefSeq" id="WP_346064960.1">
    <property type="nucleotide sequence ID" value="NZ_BRPJ01000030.1"/>
</dbReference>